<comment type="caution">
    <text evidence="1">The sequence shown here is derived from an EMBL/GenBank/DDBJ whole genome shotgun (WGS) entry which is preliminary data.</text>
</comment>
<accession>A0AAJ2NR77</accession>
<evidence type="ECO:0000313" key="1">
    <source>
        <dbReference type="EMBL" id="MDV2886837.1"/>
    </source>
</evidence>
<organism evidence="1 2">
    <name type="scientific">Alkalihalophilus pseudofirmus</name>
    <name type="common">Bacillus pseudofirmus</name>
    <dbReference type="NCBI Taxonomy" id="79885"/>
    <lineage>
        <taxon>Bacteria</taxon>
        <taxon>Bacillati</taxon>
        <taxon>Bacillota</taxon>
        <taxon>Bacilli</taxon>
        <taxon>Bacillales</taxon>
        <taxon>Bacillaceae</taxon>
        <taxon>Alkalihalophilus</taxon>
    </lineage>
</organism>
<dbReference type="AlphaFoldDB" id="A0AAJ2NR77"/>
<dbReference type="Proteomes" id="UP001285636">
    <property type="component" value="Unassembled WGS sequence"/>
</dbReference>
<dbReference type="Pfam" id="PF09986">
    <property type="entry name" value="DUF2225"/>
    <property type="match status" value="1"/>
</dbReference>
<proteinExistence type="predicted"/>
<sequence length="241" mass="28171">MKDTIEPLYDKSCTCMVCSHSFTTKRIRSRFVKVKKLHNDFFTEYKETDLNPIYYEAAVCPECGFTFTDMFQPSFPQGSSDAIRVVLKSWKKQNFGEKRTRSDAIRTLKLALLSAVLKKEKHIVIAGLCLRLAWIYRESRSSKLSSSELSQSEEKRFLEQALERYIASYEQADYVGTQMSDIRILYLIGELSRQLGNQTDAIRYFSEVIHHKNRAVEAKLVEMAREQWYIMRQDIKDVESQ</sequence>
<name>A0AAJ2NR77_ALKPS</name>
<protein>
    <submittedName>
        <fullName evidence="1">DUF2225 domain-containing protein</fullName>
    </submittedName>
</protein>
<dbReference type="EMBL" id="JAWJAY010000005">
    <property type="protein sequence ID" value="MDV2886837.1"/>
    <property type="molecule type" value="Genomic_DNA"/>
</dbReference>
<evidence type="ECO:0000313" key="2">
    <source>
        <dbReference type="Proteomes" id="UP001285636"/>
    </source>
</evidence>
<reference evidence="1" key="1">
    <citation type="submission" date="2023-10" db="EMBL/GenBank/DDBJ databases">
        <title>Screening of Alkalihalophilus pseudofirmusBZ-TG-HK211 and Its Alleviation of Salt Stress on Rapeseed Growth.</title>
        <authorList>
            <person name="Zhao B."/>
            <person name="Guo T."/>
        </authorList>
    </citation>
    <scope>NUCLEOTIDE SEQUENCE</scope>
    <source>
        <strain evidence="1">BZ-TG-HK211</strain>
    </source>
</reference>
<gene>
    <name evidence="1" type="ORF">RYX45_16715</name>
</gene>
<dbReference type="RefSeq" id="WP_323467439.1">
    <property type="nucleotide sequence ID" value="NZ_CP144224.1"/>
</dbReference>
<dbReference type="InterPro" id="IPR018708">
    <property type="entry name" value="DUF2225"/>
</dbReference>